<gene>
    <name evidence="3" type="ORF">ABUK86_26630</name>
</gene>
<reference evidence="3 4" key="1">
    <citation type="submission" date="2024-06" db="EMBL/GenBank/DDBJ databases">
        <authorList>
            <person name="Bataeva Y.V."/>
            <person name="Grigorian L.N."/>
            <person name="Solomentsev V.I."/>
        </authorList>
    </citation>
    <scope>NUCLEOTIDE SEQUENCE [LARGE SCALE GENOMIC DNA]</scope>
    <source>
        <strain evidence="4">SCPM-O-B-12605 (RCAM04882)</strain>
    </source>
</reference>
<evidence type="ECO:0008006" key="5">
    <source>
        <dbReference type="Google" id="ProtNLM"/>
    </source>
</evidence>
<evidence type="ECO:0000256" key="1">
    <source>
        <dbReference type="SAM" id="MobiDB-lite"/>
    </source>
</evidence>
<name>A0ABV2A263_9ACTN</name>
<feature type="transmembrane region" description="Helical" evidence="2">
    <location>
        <begin position="273"/>
        <end position="292"/>
    </location>
</feature>
<comment type="caution">
    <text evidence="3">The sequence shown here is derived from an EMBL/GenBank/DDBJ whole genome shotgun (WGS) entry which is preliminary data.</text>
</comment>
<keyword evidence="2" id="KW-0472">Membrane</keyword>
<dbReference type="Proteomes" id="UP001432401">
    <property type="component" value="Unassembled WGS sequence"/>
</dbReference>
<dbReference type="EMBL" id="JBEQNB010000017">
    <property type="protein sequence ID" value="MES0837383.1"/>
    <property type="molecule type" value="Genomic_DNA"/>
</dbReference>
<proteinExistence type="predicted"/>
<feature type="region of interest" description="Disordered" evidence="1">
    <location>
        <begin position="97"/>
        <end position="151"/>
    </location>
</feature>
<feature type="compositionally biased region" description="Basic and acidic residues" evidence="1">
    <location>
        <begin position="32"/>
        <end position="47"/>
    </location>
</feature>
<protein>
    <recommendedName>
        <fullName evidence="5">PEGA domain-containing protein</fullName>
    </recommendedName>
</protein>
<accession>A0ABV2A263</accession>
<keyword evidence="4" id="KW-1185">Reference proteome</keyword>
<keyword evidence="2" id="KW-0812">Transmembrane</keyword>
<keyword evidence="2" id="KW-1133">Transmembrane helix</keyword>
<feature type="region of interest" description="Disordered" evidence="1">
    <location>
        <begin position="29"/>
        <end position="59"/>
    </location>
</feature>
<evidence type="ECO:0000313" key="4">
    <source>
        <dbReference type="Proteomes" id="UP001432401"/>
    </source>
</evidence>
<sequence>MENSTGHCRSCDVEFHHGEKFCGECGAALDPGGRDRSVHGTTEDGIREPPASPEVKNRLTGDVSGSALQIGVVHGDVSVSGGPDADVARQVLDMLLTGTALPPPSPTTPVSAPEDEQNSKGARPRGEAGARGKRRPPPDHPPAAPKGAALVIGNLGPDPLKVLLDGVSTGTVSAGRRGRFPVEPGLHTVQVDSGGRRSAVRRIEPKQGRTVRVAFDVGAGSDAGPEPVEQAAFKGGWETMALKFAAVTVLPLVVAGVVIIPNSTVDVPMSEQLSVLFGTILVFGAVGGLLGVNSCPRLVLRDGGLEYGDRSWRRSISWSDLTQVSVVGEGGDARLVVWPRKDRPLKVDAEHPRLKDFQGGKVVYTAKQIGVPDLHSTERLRGALRWFADERWVEQRAEL</sequence>
<evidence type="ECO:0000313" key="3">
    <source>
        <dbReference type="EMBL" id="MES0837383.1"/>
    </source>
</evidence>
<feature type="transmembrane region" description="Helical" evidence="2">
    <location>
        <begin position="240"/>
        <end position="261"/>
    </location>
</feature>
<organism evidence="3 4">
    <name type="scientific">Nocardiopsis tropica</name>
    <dbReference type="NCBI Taxonomy" id="109330"/>
    <lineage>
        <taxon>Bacteria</taxon>
        <taxon>Bacillati</taxon>
        <taxon>Actinomycetota</taxon>
        <taxon>Actinomycetes</taxon>
        <taxon>Streptosporangiales</taxon>
        <taxon>Nocardiopsidaceae</taxon>
        <taxon>Nocardiopsis</taxon>
    </lineage>
</organism>
<evidence type="ECO:0000256" key="2">
    <source>
        <dbReference type="SAM" id="Phobius"/>
    </source>
</evidence>
<dbReference type="RefSeq" id="WP_352986245.1">
    <property type="nucleotide sequence ID" value="NZ_JBEQNA010000016.1"/>
</dbReference>